<protein>
    <submittedName>
        <fullName evidence="2">Uncharacterized protein</fullName>
    </submittedName>
</protein>
<feature type="transmembrane region" description="Helical" evidence="1">
    <location>
        <begin position="39"/>
        <end position="59"/>
    </location>
</feature>
<reference evidence="3" key="1">
    <citation type="submission" date="2018-02" db="EMBL/GenBank/DDBJ databases">
        <authorList>
            <person name="O'Hara-Hanley K."/>
            <person name="Soby S."/>
        </authorList>
    </citation>
    <scope>NUCLEOTIDE SEQUENCE [LARGE SCALE GENOMIC DNA]</scope>
    <source>
        <strain evidence="3">MWU14-2602</strain>
    </source>
</reference>
<dbReference type="Proteomes" id="UP000237082">
    <property type="component" value="Unassembled WGS sequence"/>
</dbReference>
<gene>
    <name evidence="2" type="ORF">C2I19_18725</name>
</gene>
<keyword evidence="1" id="KW-1133">Transmembrane helix</keyword>
<evidence type="ECO:0000313" key="2">
    <source>
        <dbReference type="EMBL" id="POZ60514.1"/>
    </source>
</evidence>
<comment type="caution">
    <text evidence="2">The sequence shown here is derived from an EMBL/GenBank/DDBJ whole genome shotgun (WGS) entry which is preliminary data.</text>
</comment>
<dbReference type="EMBL" id="PQWB01000121">
    <property type="protein sequence ID" value="POZ60514.1"/>
    <property type="molecule type" value="Genomic_DNA"/>
</dbReference>
<accession>A0A2S5DBV7</accession>
<proteinExistence type="predicted"/>
<evidence type="ECO:0000313" key="3">
    <source>
        <dbReference type="Proteomes" id="UP000237082"/>
    </source>
</evidence>
<name>A0A2S5DBV7_9NEIS</name>
<evidence type="ECO:0000256" key="1">
    <source>
        <dbReference type="SAM" id="Phobius"/>
    </source>
</evidence>
<keyword evidence="3" id="KW-1185">Reference proteome</keyword>
<keyword evidence="1" id="KW-0812">Transmembrane</keyword>
<keyword evidence="1" id="KW-0472">Membrane</keyword>
<dbReference type="AlphaFoldDB" id="A0A2S5DBV7"/>
<sequence>MNESTVAMINWPRGLFFLGLFLLQLGLLTDRIHSEQDRWLVSHTAMITINLMFAIHYIVPRRWQK</sequence>
<organism evidence="2 3">
    <name type="scientific">Chromobacterium alticapitis</name>
    <dbReference type="NCBI Taxonomy" id="2073169"/>
    <lineage>
        <taxon>Bacteria</taxon>
        <taxon>Pseudomonadati</taxon>
        <taxon>Pseudomonadota</taxon>
        <taxon>Betaproteobacteria</taxon>
        <taxon>Neisseriales</taxon>
        <taxon>Chromobacteriaceae</taxon>
        <taxon>Chromobacterium</taxon>
    </lineage>
</organism>